<dbReference type="EMBL" id="JABEYB010000027">
    <property type="protein sequence ID" value="NNU78598.1"/>
    <property type="molecule type" value="Genomic_DNA"/>
</dbReference>
<dbReference type="Gene3D" id="3.40.50.300">
    <property type="entry name" value="P-loop containing nucleotide triphosphate hydrolases"/>
    <property type="match status" value="1"/>
</dbReference>
<dbReference type="GO" id="GO:0005524">
    <property type="term" value="F:ATP binding"/>
    <property type="evidence" value="ECO:0007669"/>
    <property type="project" value="UniProtKB-KW"/>
</dbReference>
<dbReference type="Proteomes" id="UP000531659">
    <property type="component" value="Unassembled WGS sequence"/>
</dbReference>
<dbReference type="SMART" id="SM00382">
    <property type="entry name" value="AAA"/>
    <property type="match status" value="1"/>
</dbReference>
<name>A0A7Y3WUZ3_9CLOT</name>
<comment type="caution">
    <text evidence="5">The sequence shown here is derived from an EMBL/GenBank/DDBJ whole genome shotgun (WGS) entry which is preliminary data.</text>
</comment>
<keyword evidence="2" id="KW-0547">Nucleotide-binding</keyword>
<evidence type="ECO:0000313" key="5">
    <source>
        <dbReference type="EMBL" id="NNU78598.1"/>
    </source>
</evidence>
<proteinExistence type="inferred from homology"/>
<organism evidence="5 6">
    <name type="scientific">Clostridium estertheticum</name>
    <dbReference type="NCBI Taxonomy" id="238834"/>
    <lineage>
        <taxon>Bacteria</taxon>
        <taxon>Bacillati</taxon>
        <taxon>Bacillota</taxon>
        <taxon>Clostridia</taxon>
        <taxon>Eubacteriales</taxon>
        <taxon>Clostridiaceae</taxon>
        <taxon>Clostridium</taxon>
    </lineage>
</organism>
<dbReference type="InterPro" id="IPR047661">
    <property type="entry name" value="IstB"/>
</dbReference>
<dbReference type="InterPro" id="IPR028350">
    <property type="entry name" value="DNAC/IstB-like"/>
</dbReference>
<keyword evidence="3 5" id="KW-0067">ATP-binding</keyword>
<comment type="similarity">
    <text evidence="1">Belongs to the IS21/IS1162 putative ATP-binding protein family.</text>
</comment>
<dbReference type="RefSeq" id="WP_171299144.1">
    <property type="nucleotide sequence ID" value="NZ_CP087101.1"/>
</dbReference>
<sequence>MNSELLIKHYCKELRLGTSFYENYAEIQATDFGDFLAQILKREAENRELVRRNRNLKSAGFDVIKTLENYVFNDIQIPQAIDIDDLKTGGFIDKLENLVLYGPVGTGKSHMATAVGVAACSRGKKVKFFRTAALVNQLSEAKAKGELKRFMRQIEKIDLLICDEGGYVPFEKEGSQLLFQVISECYEKRSVIITTNLEFSKWNGIFYDEKLTSAIIDRLVHHSHLLVFNGPSYRLTHSTMNTQ</sequence>
<dbReference type="SUPFAM" id="SSF52540">
    <property type="entry name" value="P-loop containing nucleoside triphosphate hydrolases"/>
    <property type="match status" value="1"/>
</dbReference>
<dbReference type="PANTHER" id="PTHR30050:SF4">
    <property type="entry name" value="ATP-BINDING PROTEIN RV3427C IN INSERTION SEQUENCE-RELATED"/>
    <property type="match status" value="1"/>
</dbReference>
<dbReference type="CDD" id="cd00009">
    <property type="entry name" value="AAA"/>
    <property type="match status" value="1"/>
</dbReference>
<dbReference type="PANTHER" id="PTHR30050">
    <property type="entry name" value="CHROMOSOMAL REPLICATION INITIATOR PROTEIN DNAA"/>
    <property type="match status" value="1"/>
</dbReference>
<gene>
    <name evidence="5" type="ORF">HLQ16_22155</name>
</gene>
<evidence type="ECO:0000256" key="3">
    <source>
        <dbReference type="ARBA" id="ARBA00022840"/>
    </source>
</evidence>
<dbReference type="PIRSF" id="PIRSF003073">
    <property type="entry name" value="DNAC_TnpB_IstB"/>
    <property type="match status" value="1"/>
</dbReference>
<evidence type="ECO:0000313" key="6">
    <source>
        <dbReference type="Proteomes" id="UP000531659"/>
    </source>
</evidence>
<dbReference type="AlphaFoldDB" id="A0A7Y3WUZ3"/>
<protein>
    <submittedName>
        <fullName evidence="5">ATP-binding protein</fullName>
    </submittedName>
</protein>
<evidence type="ECO:0000259" key="4">
    <source>
        <dbReference type="SMART" id="SM00382"/>
    </source>
</evidence>
<dbReference type="GO" id="GO:0006260">
    <property type="term" value="P:DNA replication"/>
    <property type="evidence" value="ECO:0007669"/>
    <property type="project" value="TreeGrafter"/>
</dbReference>
<dbReference type="InterPro" id="IPR002611">
    <property type="entry name" value="IstB_ATP-bd"/>
</dbReference>
<dbReference type="Pfam" id="PF01695">
    <property type="entry name" value="IstB_IS21"/>
    <property type="match status" value="1"/>
</dbReference>
<dbReference type="InterPro" id="IPR003593">
    <property type="entry name" value="AAA+_ATPase"/>
</dbReference>
<accession>A0A7Y3WUZ3</accession>
<evidence type="ECO:0000256" key="1">
    <source>
        <dbReference type="ARBA" id="ARBA00008059"/>
    </source>
</evidence>
<evidence type="ECO:0000256" key="2">
    <source>
        <dbReference type="ARBA" id="ARBA00022741"/>
    </source>
</evidence>
<dbReference type="NCBIfam" id="NF038214">
    <property type="entry name" value="IS21_help_AAA"/>
    <property type="match status" value="1"/>
</dbReference>
<feature type="domain" description="AAA+ ATPase" evidence="4">
    <location>
        <begin position="94"/>
        <end position="226"/>
    </location>
</feature>
<dbReference type="InterPro" id="IPR027417">
    <property type="entry name" value="P-loop_NTPase"/>
</dbReference>
<reference evidence="5 6" key="1">
    <citation type="submission" date="2020-05" db="EMBL/GenBank/DDBJ databases">
        <title>Complete genome of Clostridium estertheticum subspecies estertheticum, isolated from Vacuum packed lamb meat from New Zealand imported to Switzerland.</title>
        <authorList>
            <person name="Wambui J."/>
            <person name="Stevens M.J.A."/>
            <person name="Stephan R."/>
        </authorList>
    </citation>
    <scope>NUCLEOTIDE SEQUENCE [LARGE SCALE GENOMIC DNA]</scope>
    <source>
        <strain evidence="5 6">CEST001</strain>
    </source>
</reference>